<dbReference type="Proteomes" id="UP001146793">
    <property type="component" value="Unassembled WGS sequence"/>
</dbReference>
<dbReference type="GO" id="GO:0003955">
    <property type="term" value="F:NAD(P)H dehydrogenase (quinone) activity"/>
    <property type="evidence" value="ECO:0007669"/>
    <property type="project" value="TreeGrafter"/>
</dbReference>
<evidence type="ECO:0000313" key="3">
    <source>
        <dbReference type="Proteomes" id="UP001146793"/>
    </source>
</evidence>
<organism evidence="2 3">
    <name type="scientific">Anaeramoeba flamelloides</name>
    <dbReference type="NCBI Taxonomy" id="1746091"/>
    <lineage>
        <taxon>Eukaryota</taxon>
        <taxon>Metamonada</taxon>
        <taxon>Anaeramoebidae</taxon>
        <taxon>Anaeramoeba</taxon>
    </lineage>
</organism>
<dbReference type="PANTHER" id="PTHR10204">
    <property type="entry name" value="NAD P H OXIDOREDUCTASE-RELATED"/>
    <property type="match status" value="1"/>
</dbReference>
<comment type="caution">
    <text evidence="2">The sequence shown here is derived from an EMBL/GenBank/DDBJ whole genome shotgun (WGS) entry which is preliminary data.</text>
</comment>
<dbReference type="PANTHER" id="PTHR10204:SF34">
    <property type="entry name" value="NAD(P)H DEHYDROGENASE [QUINONE] 1 ISOFORM 1"/>
    <property type="match status" value="1"/>
</dbReference>
<dbReference type="Gene3D" id="3.40.50.360">
    <property type="match status" value="1"/>
</dbReference>
<name>A0AAV7Z2P9_9EUKA</name>
<dbReference type="SUPFAM" id="SSF52218">
    <property type="entry name" value="Flavoproteins"/>
    <property type="match status" value="1"/>
</dbReference>
<dbReference type="GO" id="GO:0005829">
    <property type="term" value="C:cytosol"/>
    <property type="evidence" value="ECO:0007669"/>
    <property type="project" value="TreeGrafter"/>
</dbReference>
<reference evidence="2" key="1">
    <citation type="submission" date="2022-08" db="EMBL/GenBank/DDBJ databases">
        <title>Novel sulphate-reducing endosymbionts in the free-living metamonad Anaeramoeba.</title>
        <authorList>
            <person name="Jerlstrom-Hultqvist J."/>
            <person name="Cepicka I."/>
            <person name="Gallot-Lavallee L."/>
            <person name="Salas-Leiva D."/>
            <person name="Curtis B.A."/>
            <person name="Zahonova K."/>
            <person name="Pipaliya S."/>
            <person name="Dacks J."/>
            <person name="Roger A.J."/>
        </authorList>
    </citation>
    <scope>NUCLEOTIDE SEQUENCE</scope>
    <source>
        <strain evidence="2">Busselton2</strain>
    </source>
</reference>
<accession>A0AAV7Z2P9</accession>
<dbReference type="EMBL" id="JANTQA010000036">
    <property type="protein sequence ID" value="KAJ3436396.1"/>
    <property type="molecule type" value="Genomic_DNA"/>
</dbReference>
<evidence type="ECO:0000313" key="2">
    <source>
        <dbReference type="EMBL" id="KAJ3436396.1"/>
    </source>
</evidence>
<keyword evidence="1" id="KW-0560">Oxidoreductase</keyword>
<protein>
    <submittedName>
        <fullName evidence="2">NADPH dehydrogenase</fullName>
    </submittedName>
</protein>
<evidence type="ECO:0000256" key="1">
    <source>
        <dbReference type="ARBA" id="ARBA00023002"/>
    </source>
</evidence>
<gene>
    <name evidence="2" type="ORF">M0812_18454</name>
</gene>
<proteinExistence type="predicted"/>
<dbReference type="InterPro" id="IPR051545">
    <property type="entry name" value="NAD(P)H_dehydrogenase_qn"/>
</dbReference>
<sequence>MFLINRGVSSLNKENIMENGPYKNKKAILSLSTGGQKLMYENKGVNGDISKILYPITFGTLYYSGFQVFRPCCHFGAAHSDKLGKQYIEAWKVRLTSILNNENINLIEFNTTEKYENGILKSETDQINFNNFVKKKK</sequence>
<dbReference type="InterPro" id="IPR029039">
    <property type="entry name" value="Flavoprotein-like_sf"/>
</dbReference>
<dbReference type="AlphaFoldDB" id="A0AAV7Z2P9"/>